<dbReference type="STRING" id="1403537.Q428_12145"/>
<gene>
    <name evidence="2" type="ORF">Q428_12145</name>
</gene>
<accession>A0A017RT86</accession>
<evidence type="ECO:0000313" key="2">
    <source>
        <dbReference type="EMBL" id="EYE87659.1"/>
    </source>
</evidence>
<dbReference type="InterPro" id="IPR002563">
    <property type="entry name" value="Flavin_Rdtase-like_dom"/>
</dbReference>
<dbReference type="GO" id="GO:0010181">
    <property type="term" value="F:FMN binding"/>
    <property type="evidence" value="ECO:0007669"/>
    <property type="project" value="InterPro"/>
</dbReference>
<dbReference type="GO" id="GO:0016646">
    <property type="term" value="F:oxidoreductase activity, acting on the CH-NH group of donors, NAD or NADP as acceptor"/>
    <property type="evidence" value="ECO:0007669"/>
    <property type="project" value="UniProtKB-ARBA"/>
</dbReference>
<evidence type="ECO:0000313" key="3">
    <source>
        <dbReference type="Proteomes" id="UP000019681"/>
    </source>
</evidence>
<dbReference type="Proteomes" id="UP000019681">
    <property type="component" value="Unassembled WGS sequence"/>
</dbReference>
<proteinExistence type="predicted"/>
<keyword evidence="3" id="KW-1185">Reference proteome</keyword>
<name>A0A017RT86_9CLOT</name>
<dbReference type="Pfam" id="PF01613">
    <property type="entry name" value="Flavin_Reduct"/>
    <property type="match status" value="1"/>
</dbReference>
<protein>
    <recommendedName>
        <fullName evidence="1">Flavin reductase like domain-containing protein</fullName>
    </recommendedName>
</protein>
<dbReference type="Gene3D" id="2.30.110.10">
    <property type="entry name" value="Electron Transport, Fmn-binding Protein, Chain A"/>
    <property type="match status" value="1"/>
</dbReference>
<dbReference type="AlphaFoldDB" id="A0A017RT86"/>
<dbReference type="SUPFAM" id="SSF50475">
    <property type="entry name" value="FMN-binding split barrel"/>
    <property type="match status" value="1"/>
</dbReference>
<reference evidence="2 3" key="1">
    <citation type="journal article" date="2014" name="Genome Announc.">
        <title>Draft Genome Sequence of Fervidicella metallireducens Strain AeBT, an Iron-Reducing Thermoanaerobe from the Great Artesian Basin.</title>
        <authorList>
            <person name="Patel B.K."/>
        </authorList>
    </citation>
    <scope>NUCLEOTIDE SEQUENCE [LARGE SCALE GENOMIC DNA]</scope>
    <source>
        <strain evidence="2 3">AeB</strain>
    </source>
</reference>
<dbReference type="EMBL" id="AZQP01000043">
    <property type="protein sequence ID" value="EYE87659.1"/>
    <property type="molecule type" value="Genomic_DNA"/>
</dbReference>
<organism evidence="2 3">
    <name type="scientific">Fervidicella metallireducens AeB</name>
    <dbReference type="NCBI Taxonomy" id="1403537"/>
    <lineage>
        <taxon>Bacteria</taxon>
        <taxon>Bacillati</taxon>
        <taxon>Bacillota</taxon>
        <taxon>Clostridia</taxon>
        <taxon>Eubacteriales</taxon>
        <taxon>Clostridiaceae</taxon>
        <taxon>Fervidicella</taxon>
    </lineage>
</organism>
<feature type="domain" description="Flavin reductase like" evidence="1">
    <location>
        <begin position="7"/>
        <end position="54"/>
    </location>
</feature>
<sequence length="55" mass="6195">MDNRIFYKLSYGLYVVSSVKDKVFNGQIANTVFQISSEPATIAISINRNNLTHES</sequence>
<dbReference type="InterPro" id="IPR012349">
    <property type="entry name" value="Split_barrel_FMN-bd"/>
</dbReference>
<comment type="caution">
    <text evidence="2">The sequence shown here is derived from an EMBL/GenBank/DDBJ whole genome shotgun (WGS) entry which is preliminary data.</text>
</comment>
<evidence type="ECO:0000259" key="1">
    <source>
        <dbReference type="Pfam" id="PF01613"/>
    </source>
</evidence>